<comment type="caution">
    <text evidence="5">The sequence shown here is derived from an EMBL/GenBank/DDBJ whole genome shotgun (WGS) entry which is preliminary data.</text>
</comment>
<dbReference type="PANTHER" id="PTHR40447:SF1">
    <property type="entry name" value="ANAEROBIC SULFITE REDUCTASE SUBUNIT A"/>
    <property type="match status" value="1"/>
</dbReference>
<sequence>MCVGCGRCDDRCPQYIKFSLIINKMTAAVRQALAEEA</sequence>
<dbReference type="AlphaFoldDB" id="A0A6C8GZ41"/>
<dbReference type="SUPFAM" id="SSF46548">
    <property type="entry name" value="alpha-helical ferredoxin"/>
    <property type="match status" value="1"/>
</dbReference>
<keyword evidence="1" id="KW-0479">Metal-binding</keyword>
<dbReference type="PROSITE" id="PS51379">
    <property type="entry name" value="4FE4S_FER_2"/>
    <property type="match status" value="1"/>
</dbReference>
<evidence type="ECO:0000259" key="4">
    <source>
        <dbReference type="PROSITE" id="PS51379"/>
    </source>
</evidence>
<evidence type="ECO:0000256" key="1">
    <source>
        <dbReference type="ARBA" id="ARBA00022723"/>
    </source>
</evidence>
<dbReference type="EMBL" id="AFCV01000967">
    <property type="protein sequence ID" value="EHC89125.1"/>
    <property type="molecule type" value="Genomic_DNA"/>
</dbReference>
<evidence type="ECO:0000256" key="3">
    <source>
        <dbReference type="ARBA" id="ARBA00023014"/>
    </source>
</evidence>
<gene>
    <name evidence="5" type="ORF">LTSEUGA_3752</name>
</gene>
<accession>A0A6C8GZ41</accession>
<keyword evidence="2" id="KW-0408">Iron</keyword>
<protein>
    <submittedName>
        <fullName evidence="5">Anaerobic sulfite reductase subunit A</fullName>
    </submittedName>
</protein>
<proteinExistence type="predicted"/>
<dbReference type="InterPro" id="IPR017896">
    <property type="entry name" value="4Fe4S_Fe-S-bd"/>
</dbReference>
<feature type="domain" description="4Fe-4S ferredoxin-type" evidence="4">
    <location>
        <begin position="1"/>
        <end position="21"/>
    </location>
</feature>
<keyword evidence="3" id="KW-0411">Iron-sulfur</keyword>
<dbReference type="PROSITE" id="PS00198">
    <property type="entry name" value="4FE4S_FER_1"/>
    <property type="match status" value="1"/>
</dbReference>
<dbReference type="GO" id="GO:0051536">
    <property type="term" value="F:iron-sulfur cluster binding"/>
    <property type="evidence" value="ECO:0007669"/>
    <property type="project" value="UniProtKB-KW"/>
</dbReference>
<evidence type="ECO:0000313" key="5">
    <source>
        <dbReference type="EMBL" id="EHC89125.1"/>
    </source>
</evidence>
<dbReference type="GO" id="GO:0046872">
    <property type="term" value="F:metal ion binding"/>
    <property type="evidence" value="ECO:0007669"/>
    <property type="project" value="UniProtKB-KW"/>
</dbReference>
<evidence type="ECO:0000256" key="2">
    <source>
        <dbReference type="ARBA" id="ARBA00023004"/>
    </source>
</evidence>
<dbReference type="InterPro" id="IPR017900">
    <property type="entry name" value="4Fe4S_Fe_S_CS"/>
</dbReference>
<dbReference type="Proteomes" id="UP000003915">
    <property type="component" value="Unassembled WGS sequence"/>
</dbReference>
<name>A0A6C8GZ41_SALET</name>
<evidence type="ECO:0000313" key="6">
    <source>
        <dbReference type="Proteomes" id="UP000003915"/>
    </source>
</evidence>
<dbReference type="PANTHER" id="PTHR40447">
    <property type="entry name" value="ANAEROBIC SULFITE REDUCTASE SUBUNIT A"/>
    <property type="match status" value="1"/>
</dbReference>
<reference evidence="5 6" key="1">
    <citation type="journal article" date="2011" name="BMC Genomics">
        <title>Genome sequencing reveals diversification of virulence factor content and possible host adaptation in distinct subpopulations of Salmonella enterica.</title>
        <authorList>
            <person name="den Bakker H.C."/>
            <person name="Moreno Switt A.I."/>
            <person name="Govoni G."/>
            <person name="Cummings C.A."/>
            <person name="Ranieri M.L."/>
            <person name="Degoricija L."/>
            <person name="Hoelzer K."/>
            <person name="Rodriguez-Rivera L.D."/>
            <person name="Brown S."/>
            <person name="Bolchacova E."/>
            <person name="Furtado M.R."/>
            <person name="Wiedmann M."/>
        </authorList>
    </citation>
    <scope>NUCLEOTIDE SEQUENCE [LARGE SCALE GENOMIC DNA]</scope>
    <source>
        <strain evidence="5 6">R8-3404</strain>
    </source>
</reference>
<organism evidence="5 6">
    <name type="scientific">Salmonella enterica subsp. enterica serovar Uganda str. R8-3404</name>
    <dbReference type="NCBI Taxonomy" id="913083"/>
    <lineage>
        <taxon>Bacteria</taxon>
        <taxon>Pseudomonadati</taxon>
        <taxon>Pseudomonadota</taxon>
        <taxon>Gammaproteobacteria</taxon>
        <taxon>Enterobacterales</taxon>
        <taxon>Enterobacteriaceae</taxon>
        <taxon>Salmonella</taxon>
    </lineage>
</organism>